<evidence type="ECO:0000313" key="3">
    <source>
        <dbReference type="Proteomes" id="UP001589753"/>
    </source>
</evidence>
<gene>
    <name evidence="2" type="ORF">ACFFUA_18010</name>
</gene>
<reference evidence="2 3" key="1">
    <citation type="submission" date="2024-09" db="EMBL/GenBank/DDBJ databases">
        <authorList>
            <person name="Sun Q."/>
            <person name="Mori K."/>
        </authorList>
    </citation>
    <scope>NUCLEOTIDE SEQUENCE [LARGE SCALE GENOMIC DNA]</scope>
    <source>
        <strain evidence="2 3">JCM 9767</strain>
    </source>
</reference>
<comment type="caution">
    <text evidence="2">The sequence shown here is derived from an EMBL/GenBank/DDBJ whole genome shotgun (WGS) entry which is preliminary data.</text>
</comment>
<feature type="region of interest" description="Disordered" evidence="1">
    <location>
        <begin position="1"/>
        <end position="24"/>
    </location>
</feature>
<protein>
    <submittedName>
        <fullName evidence="2">Uncharacterized protein</fullName>
    </submittedName>
</protein>
<proteinExistence type="predicted"/>
<keyword evidence="3" id="KW-1185">Reference proteome</keyword>
<accession>A0ABV5LAY8</accession>
<dbReference type="RefSeq" id="WP_380956168.1">
    <property type="nucleotide sequence ID" value="NZ_JBHMDI010000045.1"/>
</dbReference>
<organism evidence="2 3">
    <name type="scientific">Streptomyces heliomycini</name>
    <dbReference type="NCBI Taxonomy" id="284032"/>
    <lineage>
        <taxon>Bacteria</taxon>
        <taxon>Bacillati</taxon>
        <taxon>Actinomycetota</taxon>
        <taxon>Actinomycetes</taxon>
        <taxon>Kitasatosporales</taxon>
        <taxon>Streptomycetaceae</taxon>
        <taxon>Streptomyces</taxon>
    </lineage>
</organism>
<dbReference type="EMBL" id="JBHMDI010000045">
    <property type="protein sequence ID" value="MFB9349334.1"/>
    <property type="molecule type" value="Genomic_DNA"/>
</dbReference>
<sequence>MCERRLASRERIPGGEPASQPQPEVHRVAGARGAAALYAGLAEAYELTGPQPRRARDPHPGEALDACVAGYASAYGSRDAREFCRLPAVRLAAGPRPDRYGELTAVVLTPPGGRPEPTPGSADDWLRAALERDGAGAA</sequence>
<dbReference type="Proteomes" id="UP001589753">
    <property type="component" value="Unassembled WGS sequence"/>
</dbReference>
<name>A0ABV5LAY8_9ACTN</name>
<feature type="compositionally biased region" description="Basic and acidic residues" evidence="1">
    <location>
        <begin position="1"/>
        <end position="13"/>
    </location>
</feature>
<evidence type="ECO:0000313" key="2">
    <source>
        <dbReference type="EMBL" id="MFB9349334.1"/>
    </source>
</evidence>
<evidence type="ECO:0000256" key="1">
    <source>
        <dbReference type="SAM" id="MobiDB-lite"/>
    </source>
</evidence>